<evidence type="ECO:0000313" key="2">
    <source>
        <dbReference type="EMBL" id="KAF2325467.1"/>
    </source>
</evidence>
<protein>
    <recommendedName>
        <fullName evidence="1">RNase H type-1 domain-containing protein</fullName>
    </recommendedName>
</protein>
<dbReference type="GO" id="GO:0004523">
    <property type="term" value="F:RNA-DNA hybrid ribonuclease activity"/>
    <property type="evidence" value="ECO:0007669"/>
    <property type="project" value="InterPro"/>
</dbReference>
<dbReference type="EMBL" id="JAAGAX010000001">
    <property type="protein sequence ID" value="KAF2325467.1"/>
    <property type="molecule type" value="Genomic_DNA"/>
</dbReference>
<dbReference type="InterPro" id="IPR044730">
    <property type="entry name" value="RNase_H-like_dom_plant"/>
</dbReference>
<dbReference type="Proteomes" id="UP000467840">
    <property type="component" value="Chromosome 5"/>
</dbReference>
<dbReference type="InterPro" id="IPR002156">
    <property type="entry name" value="RNaseH_domain"/>
</dbReference>
<accession>A0A6A6NJQ7</accession>
<keyword evidence="3" id="KW-1185">Reference proteome</keyword>
<sequence length="115" mass="13046">MILSKEAMVKVQMSSNEKEECVVCWKAPPGGWIKLNSNDVVKGDAVELMEEVCFVMIKELGLKMAWGKEYTNVIVESDSMDVIKILQGKVMLPASCKSLIELIQRLWRQNWVVKA</sequence>
<evidence type="ECO:0000313" key="3">
    <source>
        <dbReference type="Proteomes" id="UP000467840"/>
    </source>
</evidence>
<organism evidence="2 3">
    <name type="scientific">Hevea brasiliensis</name>
    <name type="common">Para rubber tree</name>
    <name type="synonym">Siphonia brasiliensis</name>
    <dbReference type="NCBI Taxonomy" id="3981"/>
    <lineage>
        <taxon>Eukaryota</taxon>
        <taxon>Viridiplantae</taxon>
        <taxon>Streptophyta</taxon>
        <taxon>Embryophyta</taxon>
        <taxon>Tracheophyta</taxon>
        <taxon>Spermatophyta</taxon>
        <taxon>Magnoliopsida</taxon>
        <taxon>eudicotyledons</taxon>
        <taxon>Gunneridae</taxon>
        <taxon>Pentapetalae</taxon>
        <taxon>rosids</taxon>
        <taxon>fabids</taxon>
        <taxon>Malpighiales</taxon>
        <taxon>Euphorbiaceae</taxon>
        <taxon>Crotonoideae</taxon>
        <taxon>Micrandreae</taxon>
        <taxon>Hevea</taxon>
    </lineage>
</organism>
<name>A0A6A6NJQ7_HEVBR</name>
<proteinExistence type="predicted"/>
<gene>
    <name evidence="2" type="ORF">GH714_028972</name>
</gene>
<dbReference type="AlphaFoldDB" id="A0A6A6NJQ7"/>
<comment type="caution">
    <text evidence="2">The sequence shown here is derived from an EMBL/GenBank/DDBJ whole genome shotgun (WGS) entry which is preliminary data.</text>
</comment>
<reference evidence="2 3" key="1">
    <citation type="journal article" date="2020" name="Mol. Plant">
        <title>The Chromosome-Based Rubber Tree Genome Provides New Insights into Spurge Genome Evolution and Rubber Biosynthesis.</title>
        <authorList>
            <person name="Liu J."/>
            <person name="Shi C."/>
            <person name="Shi C.C."/>
            <person name="Li W."/>
            <person name="Zhang Q.J."/>
            <person name="Zhang Y."/>
            <person name="Li K."/>
            <person name="Lu H.F."/>
            <person name="Shi C."/>
            <person name="Zhu S.T."/>
            <person name="Xiao Z.Y."/>
            <person name="Nan H."/>
            <person name="Yue Y."/>
            <person name="Zhu X.G."/>
            <person name="Wu Y."/>
            <person name="Hong X.N."/>
            <person name="Fan G.Y."/>
            <person name="Tong Y."/>
            <person name="Zhang D."/>
            <person name="Mao C.L."/>
            <person name="Liu Y.L."/>
            <person name="Hao S.J."/>
            <person name="Liu W.Q."/>
            <person name="Lv M.Q."/>
            <person name="Zhang H.B."/>
            <person name="Liu Y."/>
            <person name="Hu-Tang G.R."/>
            <person name="Wang J.P."/>
            <person name="Wang J.H."/>
            <person name="Sun Y.H."/>
            <person name="Ni S.B."/>
            <person name="Chen W.B."/>
            <person name="Zhang X.C."/>
            <person name="Jiao Y.N."/>
            <person name="Eichler E.E."/>
            <person name="Li G.H."/>
            <person name="Liu X."/>
            <person name="Gao L.Z."/>
        </authorList>
    </citation>
    <scope>NUCLEOTIDE SEQUENCE [LARGE SCALE GENOMIC DNA]</scope>
    <source>
        <strain evidence="3">cv. GT1</strain>
        <tissue evidence="2">Leaf</tissue>
    </source>
</reference>
<dbReference type="GO" id="GO:0003676">
    <property type="term" value="F:nucleic acid binding"/>
    <property type="evidence" value="ECO:0007669"/>
    <property type="project" value="InterPro"/>
</dbReference>
<dbReference type="CDD" id="cd06222">
    <property type="entry name" value="RNase_H_like"/>
    <property type="match status" value="1"/>
</dbReference>
<evidence type="ECO:0000259" key="1">
    <source>
        <dbReference type="Pfam" id="PF13456"/>
    </source>
</evidence>
<dbReference type="Pfam" id="PF13456">
    <property type="entry name" value="RVT_3"/>
    <property type="match status" value="1"/>
</dbReference>
<feature type="domain" description="RNase H type-1" evidence="1">
    <location>
        <begin position="61"/>
        <end position="113"/>
    </location>
</feature>